<dbReference type="EMBL" id="JACSDI010000023">
    <property type="protein sequence ID" value="MCG9966078.1"/>
    <property type="molecule type" value="Genomic_DNA"/>
</dbReference>
<organism evidence="1 2">
    <name type="scientific">Shewanella cutis</name>
    <dbReference type="NCBI Taxonomy" id="2766780"/>
    <lineage>
        <taxon>Bacteria</taxon>
        <taxon>Pseudomonadati</taxon>
        <taxon>Pseudomonadota</taxon>
        <taxon>Gammaproteobacteria</taxon>
        <taxon>Alteromonadales</taxon>
        <taxon>Shewanellaceae</taxon>
        <taxon>Shewanella</taxon>
    </lineage>
</organism>
<accession>A0ABS9R0F0</accession>
<comment type="caution">
    <text evidence="1">The sequence shown here is derived from an EMBL/GenBank/DDBJ whole genome shotgun (WGS) entry which is preliminary data.</text>
</comment>
<reference evidence="1 2" key="1">
    <citation type="submission" date="2020-08" db="EMBL/GenBank/DDBJ databases">
        <title>Whole genome sequence of Shewanella sp strain PS-2.</title>
        <authorList>
            <person name="Das S.K."/>
        </authorList>
    </citation>
    <scope>NUCLEOTIDE SEQUENCE [LARGE SCALE GENOMIC DNA]</scope>
    <source>
        <strain evidence="1 2">PS-2</strain>
    </source>
</reference>
<dbReference type="InterPro" id="IPR020016">
    <property type="entry name" value="Decahaem-assoc_OM_MtrB/PioB"/>
</dbReference>
<name>A0ABS9R0F0_9GAMM</name>
<evidence type="ECO:0000313" key="2">
    <source>
        <dbReference type="Proteomes" id="UP000829384"/>
    </source>
</evidence>
<sequence length="115" mass="13149">INLGAGFTYSGLLDDRLTLGGNYQFSNSASDTLITYNEVQPYGDYYSYNHSVELYGRYALSERMGLKLSYQYERYYDTDYSQSAVNSIPGLITLGDLNHNYNAHLLMFTFSYLLP</sequence>
<dbReference type="RefSeq" id="WP_240132527.1">
    <property type="nucleotide sequence ID" value="NZ_JACSDI010000023.1"/>
</dbReference>
<dbReference type="Proteomes" id="UP000829384">
    <property type="component" value="Unassembled WGS sequence"/>
</dbReference>
<protein>
    <submittedName>
        <fullName evidence="1">MtrB/PioB family outer membrane beta-barrel protein</fullName>
    </submittedName>
</protein>
<evidence type="ECO:0000313" key="1">
    <source>
        <dbReference type="EMBL" id="MCG9966078.1"/>
    </source>
</evidence>
<proteinExistence type="predicted"/>
<keyword evidence="2" id="KW-1185">Reference proteome</keyword>
<dbReference type="Pfam" id="PF11854">
    <property type="entry name" value="MtrB_PioB"/>
    <property type="match status" value="1"/>
</dbReference>
<feature type="non-terminal residue" evidence="1">
    <location>
        <position position="1"/>
    </location>
</feature>
<gene>
    <name evidence="1" type="ORF">H9J30_19550</name>
</gene>